<evidence type="ECO:0000313" key="3">
    <source>
        <dbReference type="Proteomes" id="UP000703661"/>
    </source>
</evidence>
<gene>
    <name evidence="2" type="ORF">BGZ80_001824</name>
</gene>
<protein>
    <submittedName>
        <fullName evidence="2">Uncharacterized protein</fullName>
    </submittedName>
</protein>
<comment type="caution">
    <text evidence="2">The sequence shown here is derived from an EMBL/GenBank/DDBJ whole genome shotgun (WGS) entry which is preliminary data.</text>
</comment>
<name>A0A9P6MRJ3_9FUNG</name>
<reference evidence="2" key="1">
    <citation type="journal article" date="2020" name="Fungal Divers.">
        <title>Resolving the Mortierellaceae phylogeny through synthesis of multi-gene phylogenetics and phylogenomics.</title>
        <authorList>
            <person name="Vandepol N."/>
            <person name="Liber J."/>
            <person name="Desiro A."/>
            <person name="Na H."/>
            <person name="Kennedy M."/>
            <person name="Barry K."/>
            <person name="Grigoriev I.V."/>
            <person name="Miller A.N."/>
            <person name="O'Donnell K."/>
            <person name="Stajich J.E."/>
            <person name="Bonito G."/>
        </authorList>
    </citation>
    <scope>NUCLEOTIDE SEQUENCE</scope>
    <source>
        <strain evidence="2">NRRL 2769</strain>
    </source>
</reference>
<feature type="region of interest" description="Disordered" evidence="1">
    <location>
        <begin position="1"/>
        <end position="21"/>
    </location>
</feature>
<evidence type="ECO:0000313" key="2">
    <source>
        <dbReference type="EMBL" id="KAG0010060.1"/>
    </source>
</evidence>
<keyword evidence="3" id="KW-1185">Reference proteome</keyword>
<dbReference type="EMBL" id="JAAAID010001425">
    <property type="protein sequence ID" value="KAG0010060.1"/>
    <property type="molecule type" value="Genomic_DNA"/>
</dbReference>
<dbReference type="AlphaFoldDB" id="A0A9P6MRJ3"/>
<evidence type="ECO:0000256" key="1">
    <source>
        <dbReference type="SAM" id="MobiDB-lite"/>
    </source>
</evidence>
<proteinExistence type="predicted"/>
<dbReference type="Proteomes" id="UP000703661">
    <property type="component" value="Unassembled WGS sequence"/>
</dbReference>
<accession>A0A9P6MRJ3</accession>
<organism evidence="2 3">
    <name type="scientific">Entomortierella chlamydospora</name>
    <dbReference type="NCBI Taxonomy" id="101097"/>
    <lineage>
        <taxon>Eukaryota</taxon>
        <taxon>Fungi</taxon>
        <taxon>Fungi incertae sedis</taxon>
        <taxon>Mucoromycota</taxon>
        <taxon>Mortierellomycotina</taxon>
        <taxon>Mortierellomycetes</taxon>
        <taxon>Mortierellales</taxon>
        <taxon>Mortierellaceae</taxon>
        <taxon>Entomortierella</taxon>
    </lineage>
</organism>
<sequence>MNDNVPRVRNRRPNATKHDMTPDREELCVRWGASEGDMVSLSDDREELMLGLEEWITIDDADLDLDPLLSSLGIKRMLFLVEDGDTVTGVSVWIDGLEFNGEDEDARVGRRRSICALYRSNLLMTTGELDSLLQPKA</sequence>